<dbReference type="RefSeq" id="WP_152573694.1">
    <property type="nucleotide sequence ID" value="NZ_VIKU02000002.1"/>
</dbReference>
<feature type="chain" id="PRO_5036848053" evidence="1">
    <location>
        <begin position="23"/>
        <end position="468"/>
    </location>
</feature>
<feature type="signal peptide" evidence="1">
    <location>
        <begin position="1"/>
        <end position="22"/>
    </location>
</feature>
<evidence type="ECO:0000313" key="3">
    <source>
        <dbReference type="EMBL" id="NHF59172.1"/>
    </source>
</evidence>
<dbReference type="EMBL" id="VIKU02000002">
    <property type="protein sequence ID" value="NHF59172.1"/>
    <property type="molecule type" value="Genomic_DNA"/>
</dbReference>
<dbReference type="Pfam" id="PF02368">
    <property type="entry name" value="Big_2"/>
    <property type="match status" value="1"/>
</dbReference>
<dbReference type="NCBIfam" id="TIGR02167">
    <property type="entry name" value="Liste_lipo_26"/>
    <property type="match status" value="2"/>
</dbReference>
<dbReference type="SUPFAM" id="SSF49373">
    <property type="entry name" value="Invasin/intimin cell-adhesion fragments"/>
    <property type="match status" value="1"/>
</dbReference>
<dbReference type="Pfam" id="PF00801">
    <property type="entry name" value="PKD"/>
    <property type="match status" value="1"/>
</dbReference>
<proteinExistence type="predicted"/>
<dbReference type="InterPro" id="IPR003343">
    <property type="entry name" value="Big_2"/>
</dbReference>
<dbReference type="Gene3D" id="2.60.40.10">
    <property type="entry name" value="Immunoglobulins"/>
    <property type="match status" value="1"/>
</dbReference>
<organism evidence="3 4">
    <name type="scientific">Pelagihabitans pacificus</name>
    <dbReference type="NCBI Taxonomy" id="2696054"/>
    <lineage>
        <taxon>Bacteria</taxon>
        <taxon>Pseudomonadati</taxon>
        <taxon>Bacteroidota</taxon>
        <taxon>Flavobacteriia</taxon>
        <taxon>Flavobacteriales</taxon>
        <taxon>Flavobacteriaceae</taxon>
        <taxon>Pelagihabitans</taxon>
    </lineage>
</organism>
<dbReference type="Proteomes" id="UP000707206">
    <property type="component" value="Unassembled WGS sequence"/>
</dbReference>
<dbReference type="InterPro" id="IPR005046">
    <property type="entry name" value="DUF285"/>
</dbReference>
<sequence length="468" mass="51199">MNNKIVVPFLLFLILLLNSACSKDSPTNTPIPKEDPTVAVTGIDIVQSDFTLHVGEFQQLSAALQPANATNKSIDWESSEQAIASVDNSGKVTAIGPGTSIISVTSNENAQIKAQVTVEVLEEPSASAFITTWNTELGTPSEPTVVIPTFSGEIYDYSIDWGDGETESNLTGDATHVYQEQGTYQVKITGQFPRIYFNYQFTSTGVRKNLISVDQWGSGEWTSMELAFAGCDNLDVLATDLPNLSMVSSMNEMFSLCRKLEGNLSINSWDVSTITDMGALFAQCDAFNMDISSWDVGKVEDMSGMFLGCDIFNQNIGGWDVSSVKDMGSMFSETSAFNQDIGNWTTGQVTTMQWMFASNTIFNQNIGAWDVSNVIDMSYMFLFATSFDQDLGSWNVSEVKDMTNIFDGTQLSTLNYDALLEGWNSLTSLQVNVSFDGGNSQYCSSESARQNIMTNYGWTISDGGLNCD</sequence>
<comment type="caution">
    <text evidence="3">The sequence shown here is derived from an EMBL/GenBank/DDBJ whole genome shotgun (WGS) entry which is preliminary data.</text>
</comment>
<evidence type="ECO:0000256" key="1">
    <source>
        <dbReference type="SAM" id="SignalP"/>
    </source>
</evidence>
<dbReference type="Pfam" id="PF03382">
    <property type="entry name" value="DUF285"/>
    <property type="match status" value="1"/>
</dbReference>
<reference evidence="3" key="2">
    <citation type="submission" date="2020-03" db="EMBL/GenBank/DDBJ databases">
        <title>Flavobacteriaceae bacterium strain TP-CH-4, a member of the family Flavobacteriaceae isolated from a deep-sea seamount.</title>
        <authorList>
            <person name="Zhang D.-C."/>
        </authorList>
    </citation>
    <scope>NUCLEOTIDE SEQUENCE</scope>
    <source>
        <strain evidence="3">TP-CH-4</strain>
    </source>
</reference>
<protein>
    <submittedName>
        <fullName evidence="3">BspA family leucine-rich repeat surface protein</fullName>
    </submittedName>
</protein>
<evidence type="ECO:0000259" key="2">
    <source>
        <dbReference type="PROSITE" id="PS50093"/>
    </source>
</evidence>
<keyword evidence="4" id="KW-1185">Reference proteome</keyword>
<dbReference type="AlphaFoldDB" id="A0A967AX28"/>
<keyword evidence="1" id="KW-0732">Signal</keyword>
<feature type="domain" description="PKD" evidence="2">
    <location>
        <begin position="151"/>
        <end position="189"/>
    </location>
</feature>
<dbReference type="InterPro" id="IPR000601">
    <property type="entry name" value="PKD_dom"/>
</dbReference>
<dbReference type="InterPro" id="IPR011889">
    <property type="entry name" value="Liste_lipo_26"/>
</dbReference>
<dbReference type="InterPro" id="IPR035986">
    <property type="entry name" value="PKD_dom_sf"/>
</dbReference>
<reference evidence="3" key="1">
    <citation type="submission" date="2019-07" db="EMBL/GenBank/DDBJ databases">
        <authorList>
            <person name="De-Chao Zhang Q."/>
        </authorList>
    </citation>
    <scope>NUCLEOTIDE SEQUENCE</scope>
    <source>
        <strain evidence="3">TP-CH-4</strain>
    </source>
</reference>
<dbReference type="SUPFAM" id="SSF49299">
    <property type="entry name" value="PKD domain"/>
    <property type="match status" value="1"/>
</dbReference>
<dbReference type="Gene3D" id="2.60.40.1080">
    <property type="match status" value="1"/>
</dbReference>
<dbReference type="InterPro" id="IPR013783">
    <property type="entry name" value="Ig-like_fold"/>
</dbReference>
<accession>A0A967AX28</accession>
<dbReference type="InterPro" id="IPR008964">
    <property type="entry name" value="Invasin/intimin_cell_adhesion"/>
</dbReference>
<name>A0A967AX28_9FLAO</name>
<dbReference type="SMART" id="SM00635">
    <property type="entry name" value="BID_2"/>
    <property type="match status" value="1"/>
</dbReference>
<evidence type="ECO:0000313" key="4">
    <source>
        <dbReference type="Proteomes" id="UP000707206"/>
    </source>
</evidence>
<gene>
    <name evidence="3" type="ORF">FK220_007460</name>
</gene>
<dbReference type="PROSITE" id="PS50093">
    <property type="entry name" value="PKD"/>
    <property type="match status" value="1"/>
</dbReference>
<dbReference type="CDD" id="cd00146">
    <property type="entry name" value="PKD"/>
    <property type="match status" value="1"/>
</dbReference>